<gene>
    <name evidence="2" type="ORF">QBC37DRAFT_443385</name>
</gene>
<protein>
    <submittedName>
        <fullName evidence="2">Uncharacterized protein</fullName>
    </submittedName>
</protein>
<organism evidence="2 3">
    <name type="scientific">Rhypophila decipiens</name>
    <dbReference type="NCBI Taxonomy" id="261697"/>
    <lineage>
        <taxon>Eukaryota</taxon>
        <taxon>Fungi</taxon>
        <taxon>Dikarya</taxon>
        <taxon>Ascomycota</taxon>
        <taxon>Pezizomycotina</taxon>
        <taxon>Sordariomycetes</taxon>
        <taxon>Sordariomycetidae</taxon>
        <taxon>Sordariales</taxon>
        <taxon>Naviculisporaceae</taxon>
        <taxon>Rhypophila</taxon>
    </lineage>
</organism>
<keyword evidence="3" id="KW-1185">Reference proteome</keyword>
<dbReference type="Proteomes" id="UP001301769">
    <property type="component" value="Unassembled WGS sequence"/>
</dbReference>
<name>A0AAN6Y109_9PEZI</name>
<proteinExistence type="predicted"/>
<accession>A0AAN6Y109</accession>
<evidence type="ECO:0000313" key="2">
    <source>
        <dbReference type="EMBL" id="KAK4209386.1"/>
    </source>
</evidence>
<sequence>MASTSKSPTVEEDWESASSVSSHDDEEHPTARVSAKRPTGASIRTLPAPTTVPNKTPPKGLDQPIEKPFTRLNSGTYLHDRPEKDVFRLLIDVYRMRVEDEYKFAGDVDEDSIYSGNQGMDGTQGFRRFLKKAEHRKRNLLPDWWSDAKREECIRFGKTGGGKWSRLNRAVEKSDIIEHYGDTQFPAQLRMLGEAVYGNVPWVGGASAAENGRMMQALEEKGGYLMRLSG</sequence>
<dbReference type="EMBL" id="MU858207">
    <property type="protein sequence ID" value="KAK4209386.1"/>
    <property type="molecule type" value="Genomic_DNA"/>
</dbReference>
<feature type="region of interest" description="Disordered" evidence="1">
    <location>
        <begin position="1"/>
        <end position="74"/>
    </location>
</feature>
<evidence type="ECO:0000256" key="1">
    <source>
        <dbReference type="SAM" id="MobiDB-lite"/>
    </source>
</evidence>
<reference evidence="2" key="2">
    <citation type="submission" date="2023-05" db="EMBL/GenBank/DDBJ databases">
        <authorList>
            <consortium name="Lawrence Berkeley National Laboratory"/>
            <person name="Steindorff A."/>
            <person name="Hensen N."/>
            <person name="Bonometti L."/>
            <person name="Westerberg I."/>
            <person name="Brannstrom I.O."/>
            <person name="Guillou S."/>
            <person name="Cros-Aarteil S."/>
            <person name="Calhoun S."/>
            <person name="Haridas S."/>
            <person name="Kuo A."/>
            <person name="Mondo S."/>
            <person name="Pangilinan J."/>
            <person name="Riley R."/>
            <person name="Labutti K."/>
            <person name="Andreopoulos B."/>
            <person name="Lipzen A."/>
            <person name="Chen C."/>
            <person name="Yanf M."/>
            <person name="Daum C."/>
            <person name="Ng V."/>
            <person name="Clum A."/>
            <person name="Ohm R."/>
            <person name="Martin F."/>
            <person name="Silar P."/>
            <person name="Natvig D."/>
            <person name="Lalanne C."/>
            <person name="Gautier V."/>
            <person name="Ament-Velasquez S.L."/>
            <person name="Kruys A."/>
            <person name="Hutchinson M.I."/>
            <person name="Powell A.J."/>
            <person name="Barry K."/>
            <person name="Miller A.N."/>
            <person name="Grigoriev I.V."/>
            <person name="Debuchy R."/>
            <person name="Gladieux P."/>
            <person name="Thoren M.H."/>
            <person name="Johannesson H."/>
        </authorList>
    </citation>
    <scope>NUCLEOTIDE SEQUENCE</scope>
    <source>
        <strain evidence="2">PSN293</strain>
    </source>
</reference>
<reference evidence="2" key="1">
    <citation type="journal article" date="2023" name="Mol. Phylogenet. Evol.">
        <title>Genome-scale phylogeny and comparative genomics of the fungal order Sordariales.</title>
        <authorList>
            <person name="Hensen N."/>
            <person name="Bonometti L."/>
            <person name="Westerberg I."/>
            <person name="Brannstrom I.O."/>
            <person name="Guillou S."/>
            <person name="Cros-Aarteil S."/>
            <person name="Calhoun S."/>
            <person name="Haridas S."/>
            <person name="Kuo A."/>
            <person name="Mondo S."/>
            <person name="Pangilinan J."/>
            <person name="Riley R."/>
            <person name="LaButti K."/>
            <person name="Andreopoulos B."/>
            <person name="Lipzen A."/>
            <person name="Chen C."/>
            <person name="Yan M."/>
            <person name="Daum C."/>
            <person name="Ng V."/>
            <person name="Clum A."/>
            <person name="Steindorff A."/>
            <person name="Ohm R.A."/>
            <person name="Martin F."/>
            <person name="Silar P."/>
            <person name="Natvig D.O."/>
            <person name="Lalanne C."/>
            <person name="Gautier V."/>
            <person name="Ament-Velasquez S.L."/>
            <person name="Kruys A."/>
            <person name="Hutchinson M.I."/>
            <person name="Powell A.J."/>
            <person name="Barry K."/>
            <person name="Miller A.N."/>
            <person name="Grigoriev I.V."/>
            <person name="Debuchy R."/>
            <person name="Gladieux P."/>
            <person name="Hiltunen Thoren M."/>
            <person name="Johannesson H."/>
        </authorList>
    </citation>
    <scope>NUCLEOTIDE SEQUENCE</scope>
    <source>
        <strain evidence="2">PSN293</strain>
    </source>
</reference>
<evidence type="ECO:0000313" key="3">
    <source>
        <dbReference type="Proteomes" id="UP001301769"/>
    </source>
</evidence>
<comment type="caution">
    <text evidence="2">The sequence shown here is derived from an EMBL/GenBank/DDBJ whole genome shotgun (WGS) entry which is preliminary data.</text>
</comment>
<dbReference type="AlphaFoldDB" id="A0AAN6Y109"/>